<accession>A0A814AB82</accession>
<dbReference type="InterPro" id="IPR051339">
    <property type="entry name" value="DnaJ_subfamily_B"/>
</dbReference>
<feature type="domain" description="J" evidence="3">
    <location>
        <begin position="16"/>
        <end position="81"/>
    </location>
</feature>
<dbReference type="InterPro" id="IPR001623">
    <property type="entry name" value="DnaJ_domain"/>
</dbReference>
<name>A0A814AB82_ADIRI</name>
<dbReference type="Pfam" id="PF01556">
    <property type="entry name" value="DnaJ_C"/>
    <property type="match status" value="1"/>
</dbReference>
<keyword evidence="5" id="KW-1185">Reference proteome</keyword>
<protein>
    <recommendedName>
        <fullName evidence="3">J domain-containing protein</fullName>
    </recommendedName>
</protein>
<dbReference type="EMBL" id="CAJNOR010000429">
    <property type="protein sequence ID" value="CAF0911821.1"/>
    <property type="molecule type" value="Genomic_DNA"/>
</dbReference>
<evidence type="ECO:0000313" key="4">
    <source>
        <dbReference type="EMBL" id="CAF0911821.1"/>
    </source>
</evidence>
<dbReference type="CDD" id="cd10747">
    <property type="entry name" value="DnaJ_C"/>
    <property type="match status" value="1"/>
</dbReference>
<dbReference type="InterPro" id="IPR036869">
    <property type="entry name" value="J_dom_sf"/>
</dbReference>
<feature type="compositionally biased region" description="Basic residues" evidence="2">
    <location>
        <begin position="370"/>
        <end position="383"/>
    </location>
</feature>
<dbReference type="SMART" id="SM00271">
    <property type="entry name" value="DnaJ"/>
    <property type="match status" value="1"/>
</dbReference>
<dbReference type="PROSITE" id="PS00636">
    <property type="entry name" value="DNAJ_1"/>
    <property type="match status" value="1"/>
</dbReference>
<dbReference type="GO" id="GO:0051082">
    <property type="term" value="F:unfolded protein binding"/>
    <property type="evidence" value="ECO:0007669"/>
    <property type="project" value="InterPro"/>
</dbReference>
<dbReference type="AlphaFoldDB" id="A0A814AB82"/>
<feature type="compositionally biased region" description="Low complexity" evidence="2">
    <location>
        <begin position="384"/>
        <end position="395"/>
    </location>
</feature>
<proteinExistence type="predicted"/>
<dbReference type="SUPFAM" id="SSF46565">
    <property type="entry name" value="Chaperone J-domain"/>
    <property type="match status" value="1"/>
</dbReference>
<dbReference type="CDD" id="cd06257">
    <property type="entry name" value="DnaJ"/>
    <property type="match status" value="1"/>
</dbReference>
<dbReference type="PANTHER" id="PTHR24078:SF553">
    <property type="entry name" value="DNAJ HOMOLOG SUBFAMILY B MEMBER 5"/>
    <property type="match status" value="1"/>
</dbReference>
<evidence type="ECO:0000259" key="3">
    <source>
        <dbReference type="PROSITE" id="PS50076"/>
    </source>
</evidence>
<dbReference type="PRINTS" id="PR00625">
    <property type="entry name" value="JDOMAIN"/>
</dbReference>
<gene>
    <name evidence="4" type="ORF">XAT740_LOCUS8577</name>
</gene>
<feature type="region of interest" description="Disordered" evidence="2">
    <location>
        <begin position="333"/>
        <end position="409"/>
    </location>
</feature>
<dbReference type="GO" id="GO:0005829">
    <property type="term" value="C:cytosol"/>
    <property type="evidence" value="ECO:0007669"/>
    <property type="project" value="TreeGrafter"/>
</dbReference>
<dbReference type="Gene3D" id="1.10.287.110">
    <property type="entry name" value="DnaJ domain"/>
    <property type="match status" value="1"/>
</dbReference>
<dbReference type="InterPro" id="IPR002939">
    <property type="entry name" value="DnaJ_C"/>
</dbReference>
<dbReference type="Gene3D" id="2.60.260.20">
    <property type="entry name" value="Urease metallochaperone UreE, N-terminal domain"/>
    <property type="match status" value="2"/>
</dbReference>
<dbReference type="Pfam" id="PF00226">
    <property type="entry name" value="DnaJ"/>
    <property type="match status" value="1"/>
</dbReference>
<dbReference type="PROSITE" id="PS50076">
    <property type="entry name" value="DNAJ_2"/>
    <property type="match status" value="1"/>
</dbReference>
<organism evidence="4 5">
    <name type="scientific">Adineta ricciae</name>
    <name type="common">Rotifer</name>
    <dbReference type="NCBI Taxonomy" id="249248"/>
    <lineage>
        <taxon>Eukaryota</taxon>
        <taxon>Metazoa</taxon>
        <taxon>Spiralia</taxon>
        <taxon>Gnathifera</taxon>
        <taxon>Rotifera</taxon>
        <taxon>Eurotatoria</taxon>
        <taxon>Bdelloidea</taxon>
        <taxon>Adinetida</taxon>
        <taxon>Adinetidae</taxon>
        <taxon>Adineta</taxon>
    </lineage>
</organism>
<dbReference type="FunFam" id="2.60.260.20:FF:000002">
    <property type="entry name" value="Dnaj homolog subfamily b member"/>
    <property type="match status" value="1"/>
</dbReference>
<dbReference type="InterPro" id="IPR018253">
    <property type="entry name" value="DnaJ_domain_CS"/>
</dbReference>
<sequence length="419" mass="48495">MQMKNEDAGFVMVNKDYYTILGINRWATEEEIKRAYKQKALKHHPDKNRDDVDAERKFTEISEAYEMLSDPQKRAIYDRFGLDDARNSPYGDFRSNFRYPYSTGHYQSPFATSSMYDPTNNHYIKYKDPTTFYDLYVTLDEVLNGATRKLKVTRNRYKAELHTTVKDEKVLEIQIKPGWKEGTKITFENEGDEGDQYTIAGDIVFIIRDKPHPLFERSNSDIIFRVKVTLKQALLGTLLVIPFLDSTKPSYQLRTYQEILTPQTEKRFPNEGLPYAKDTTKRGDLIVKFDILFPKLLLNEQRTLANCCFSNSIDAYQACDSVLHTTVIDQTQQQQQQQQQQEKQQSTSPPTITSSPKSQSSTRSNTNDNHHHHHHKSHHRRQKSPTSSSRTTPVRTAPPVPPRPSPTALTELHVNETVF</sequence>
<dbReference type="Proteomes" id="UP000663828">
    <property type="component" value="Unassembled WGS sequence"/>
</dbReference>
<dbReference type="PANTHER" id="PTHR24078">
    <property type="entry name" value="DNAJ HOMOLOG SUBFAMILY C MEMBER"/>
    <property type="match status" value="1"/>
</dbReference>
<dbReference type="SUPFAM" id="SSF49493">
    <property type="entry name" value="HSP40/DnaJ peptide-binding domain"/>
    <property type="match status" value="2"/>
</dbReference>
<dbReference type="InterPro" id="IPR008971">
    <property type="entry name" value="HSP40/DnaJ_pept-bd"/>
</dbReference>
<feature type="compositionally biased region" description="Low complexity" evidence="2">
    <location>
        <begin position="333"/>
        <end position="366"/>
    </location>
</feature>
<dbReference type="GO" id="GO:0006457">
    <property type="term" value="P:protein folding"/>
    <property type="evidence" value="ECO:0007669"/>
    <property type="project" value="InterPro"/>
</dbReference>
<evidence type="ECO:0000256" key="2">
    <source>
        <dbReference type="SAM" id="MobiDB-lite"/>
    </source>
</evidence>
<evidence type="ECO:0000313" key="5">
    <source>
        <dbReference type="Proteomes" id="UP000663828"/>
    </source>
</evidence>
<reference evidence="4" key="1">
    <citation type="submission" date="2021-02" db="EMBL/GenBank/DDBJ databases">
        <authorList>
            <person name="Nowell W R."/>
        </authorList>
    </citation>
    <scope>NUCLEOTIDE SEQUENCE</scope>
</reference>
<evidence type="ECO:0000256" key="1">
    <source>
        <dbReference type="ARBA" id="ARBA00023186"/>
    </source>
</evidence>
<dbReference type="FunFam" id="2.60.260.20:FF:000013">
    <property type="entry name" value="DnaJ subfamily B member 11"/>
    <property type="match status" value="1"/>
</dbReference>
<keyword evidence="1" id="KW-0143">Chaperone</keyword>
<feature type="compositionally biased region" description="Pro residues" evidence="2">
    <location>
        <begin position="396"/>
        <end position="405"/>
    </location>
</feature>
<dbReference type="GO" id="GO:0051087">
    <property type="term" value="F:protein-folding chaperone binding"/>
    <property type="evidence" value="ECO:0007669"/>
    <property type="project" value="TreeGrafter"/>
</dbReference>
<comment type="caution">
    <text evidence="4">The sequence shown here is derived from an EMBL/GenBank/DDBJ whole genome shotgun (WGS) entry which is preliminary data.</text>
</comment>